<dbReference type="AlphaFoldDB" id="A0A1G8FMF4"/>
<dbReference type="OrthoDB" id="9960017at2"/>
<gene>
    <name evidence="1" type="ORF">SAMN04489735_10743</name>
</gene>
<reference evidence="1 2" key="1">
    <citation type="submission" date="2016-10" db="EMBL/GenBank/DDBJ databases">
        <authorList>
            <person name="de Groot N.N."/>
        </authorList>
    </citation>
    <scope>NUCLEOTIDE SEQUENCE [LARGE SCALE GENOMIC DNA]</scope>
    <source>
        <strain evidence="1 2">L 420-91</strain>
    </source>
</reference>
<evidence type="ECO:0000313" key="2">
    <source>
        <dbReference type="Proteomes" id="UP000198956"/>
    </source>
</evidence>
<protein>
    <submittedName>
        <fullName evidence="1">Uncharacterized protein</fullName>
    </submittedName>
</protein>
<name>A0A1G8FMF4_ANETH</name>
<dbReference type="EMBL" id="FNDE01000074">
    <property type="protein sequence ID" value="SDH83343.1"/>
    <property type="molecule type" value="Genomic_DNA"/>
</dbReference>
<dbReference type="Proteomes" id="UP000198956">
    <property type="component" value="Unassembled WGS sequence"/>
</dbReference>
<organism evidence="1 2">
    <name type="scientific">Aneurinibacillus thermoaerophilus</name>
    <dbReference type="NCBI Taxonomy" id="143495"/>
    <lineage>
        <taxon>Bacteria</taxon>
        <taxon>Bacillati</taxon>
        <taxon>Bacillota</taxon>
        <taxon>Bacilli</taxon>
        <taxon>Bacillales</taxon>
        <taxon>Paenibacillaceae</taxon>
        <taxon>Aneurinibacillus group</taxon>
        <taxon>Aneurinibacillus</taxon>
    </lineage>
</organism>
<dbReference type="RefSeq" id="WP_091261557.1">
    <property type="nucleotide sequence ID" value="NZ_FNDE01000074.1"/>
</dbReference>
<evidence type="ECO:0000313" key="1">
    <source>
        <dbReference type="EMBL" id="SDH83343.1"/>
    </source>
</evidence>
<sequence length="183" mass="21566">MLWKNKCLGGKRCVRNNLYTNEFYEQKLKLLANSCELPYLTLGSLIVCKLLDSPSFVYKVQKTFNTIEHYWITAEYDAKKKIIYKQEITADISRKVKRPKSKYLNFPRDRQLKLSYQNEHDLKLSMLARSCNLRKGEMAALILHYGLDTSEVIMFFQERYNVHSHHWVTPVHKDGIVAYVLSP</sequence>
<accession>A0A1G8FMF4</accession>
<proteinExistence type="predicted"/>